<dbReference type="InterPro" id="IPR032675">
    <property type="entry name" value="LRR_dom_sf"/>
</dbReference>
<protein>
    <recommendedName>
        <fullName evidence="3">F-box domain-containing protein</fullName>
    </recommendedName>
</protein>
<evidence type="ECO:0008006" key="3">
    <source>
        <dbReference type="Google" id="ProtNLM"/>
    </source>
</evidence>
<proteinExistence type="predicted"/>
<evidence type="ECO:0000313" key="2">
    <source>
        <dbReference type="Proteomes" id="UP000193719"/>
    </source>
</evidence>
<dbReference type="Proteomes" id="UP000193719">
    <property type="component" value="Unassembled WGS sequence"/>
</dbReference>
<dbReference type="Gene3D" id="3.80.10.10">
    <property type="entry name" value="Ribonuclease Inhibitor"/>
    <property type="match status" value="1"/>
</dbReference>
<dbReference type="SUPFAM" id="SSF52058">
    <property type="entry name" value="L domain-like"/>
    <property type="match status" value="1"/>
</dbReference>
<reference evidence="1 2" key="1">
    <citation type="submission" date="2016-08" db="EMBL/GenBank/DDBJ databases">
        <title>Genomes of anaerobic fungi encode conserved fungal cellulosomes for biomass hydrolysis.</title>
        <authorList>
            <consortium name="DOE Joint Genome Institute"/>
            <person name="Haitjema C.H."/>
            <person name="Gilmore S.P."/>
            <person name="Henske J.K."/>
            <person name="Solomon K.V."/>
            <person name="De Groot R."/>
            <person name="Kuo A."/>
            <person name="Mondo S.J."/>
            <person name="Salamov A.A."/>
            <person name="Labutti K."/>
            <person name="Zhao Z."/>
            <person name="Chiniquy J."/>
            <person name="Barry K."/>
            <person name="Brewer H.M."/>
            <person name="Purvine S.O."/>
            <person name="Wright A.T."/>
            <person name="Boxma B."/>
            <person name="Van Alen T."/>
            <person name="Hackstein J.H."/>
            <person name="Baker S.E."/>
            <person name="Grigoriev I.V."/>
            <person name="O'Malley M.A."/>
        </authorList>
    </citation>
    <scope>NUCLEOTIDE SEQUENCE [LARGE SCALE GENOMIC DNA]</scope>
    <source>
        <strain evidence="2">finn</strain>
    </source>
</reference>
<keyword evidence="2" id="KW-1185">Reference proteome</keyword>
<comment type="caution">
    <text evidence="1">The sequence shown here is derived from an EMBL/GenBank/DDBJ whole genome shotgun (WGS) entry which is preliminary data.</text>
</comment>
<organism evidence="1 2">
    <name type="scientific">Piromyces finnis</name>
    <dbReference type="NCBI Taxonomy" id="1754191"/>
    <lineage>
        <taxon>Eukaryota</taxon>
        <taxon>Fungi</taxon>
        <taxon>Fungi incertae sedis</taxon>
        <taxon>Chytridiomycota</taxon>
        <taxon>Chytridiomycota incertae sedis</taxon>
        <taxon>Neocallimastigomycetes</taxon>
        <taxon>Neocallimastigales</taxon>
        <taxon>Neocallimastigaceae</taxon>
        <taxon>Piromyces</taxon>
    </lineage>
</organism>
<sequence length="776" mass="91596">MAKTLPYDIIHKIIIQAYNKQLWPIDFYNLCLVSHTFYDIAAPLLWSNPKLNSIYDLYQFLSSFYIIFSSNNKNQNIKQDILKVKTLDLGFISSYNEEFQNQYKSFSNNYSRVTNPYVDNQFNEPDNYYYNSNTTNKRIPYASELPSKFRNSFPQNYNSNNFINSCRFSLHKNNLNLNFPFLLKFLFENVGRNLQSLTVIGNPTKNILQITNEIATKNHYAFSNLNSLILLNINSTLVNKLKTILFNCNNLQHLSLRINSPSFTNVLTETKELESALKAIPHPELITFLRVDSSFPQDSLINNIIPIFKNLETLQLNGDITNQTFINLFYLQGNEIKEIDDLTIYCKDLNENNIPFDDQVNSPADNESNENTMPKEIKYIKEKEFNLKSICYRQCSPYQLNFLFKHCFKNLCTLNVYIDSFYKLNILTHNINHLDRIKELYLSYEFSENGNLQLVYYMYHESLEVLSIDSSYIRNLEWPVKRQRKDYRNLIFDYEEYKKYEEKYNHQTINLPMLSSIEDIETKLDFIVPLKKSKLKTLQFSRCSFDALNTTEIFEVCENLEELSFFKVNFLFVIPFDDLVTYFPRNVKKLTIINCGHYTSLMLQYYLTLNQLEAIHIDISDVSTDLLIALTKLDYLYSIEISESSFQISNLHKYSLCFETMLKIFAEKAKQIIENRKIMPIHPEGKRLPNIFKQIKIDFPIYMDYSLSAVRALLDIHEVQCIDIKIEGLSFQPWKSLTKFQSPTCLYQPVRKTQLHFINHRSFYTKNTVWVKKILS</sequence>
<reference evidence="1 2" key="2">
    <citation type="submission" date="2016-08" db="EMBL/GenBank/DDBJ databases">
        <title>Pervasive Adenine N6-methylation of Active Genes in Fungi.</title>
        <authorList>
            <consortium name="DOE Joint Genome Institute"/>
            <person name="Mondo S.J."/>
            <person name="Dannebaum R.O."/>
            <person name="Kuo R.C."/>
            <person name="Labutti K."/>
            <person name="Haridas S."/>
            <person name="Kuo A."/>
            <person name="Salamov A."/>
            <person name="Ahrendt S.R."/>
            <person name="Lipzen A."/>
            <person name="Sullivan W."/>
            <person name="Andreopoulos W.B."/>
            <person name="Clum A."/>
            <person name="Lindquist E."/>
            <person name="Daum C."/>
            <person name="Ramamoorthy G.K."/>
            <person name="Gryganskyi A."/>
            <person name="Culley D."/>
            <person name="Magnuson J.K."/>
            <person name="James T.Y."/>
            <person name="O'Malley M.A."/>
            <person name="Stajich J.E."/>
            <person name="Spatafora J.W."/>
            <person name="Visel A."/>
            <person name="Grigoriev I.V."/>
        </authorList>
    </citation>
    <scope>NUCLEOTIDE SEQUENCE [LARGE SCALE GENOMIC DNA]</scope>
    <source>
        <strain evidence="2">finn</strain>
    </source>
</reference>
<dbReference type="AlphaFoldDB" id="A0A1Y1UVS9"/>
<name>A0A1Y1UVS9_9FUNG</name>
<gene>
    <name evidence="1" type="ORF">BCR36DRAFT_338933</name>
</gene>
<dbReference type="OrthoDB" id="2136847at2759"/>
<accession>A0A1Y1UVS9</accession>
<dbReference type="EMBL" id="MCFH01000080">
    <property type="protein sequence ID" value="ORX41714.1"/>
    <property type="molecule type" value="Genomic_DNA"/>
</dbReference>
<evidence type="ECO:0000313" key="1">
    <source>
        <dbReference type="EMBL" id="ORX41714.1"/>
    </source>
</evidence>